<evidence type="ECO:0000256" key="15">
    <source>
        <dbReference type="ARBA" id="ARBA00067778"/>
    </source>
</evidence>
<keyword evidence="4" id="KW-1017">Isopeptide bond</keyword>
<dbReference type="SMART" id="SM00674">
    <property type="entry name" value="CENPB"/>
    <property type="match status" value="1"/>
</dbReference>
<keyword evidence="5" id="KW-0597">Phosphoprotein</keyword>
<keyword evidence="7" id="KW-0832">Ubl conjugation</keyword>
<dbReference type="FunFam" id="3.90.1460.10:FF:000003">
    <property type="entry name" value="general transcription factor II-I isoform X1"/>
    <property type="match status" value="1"/>
</dbReference>
<keyword evidence="12" id="KW-0539">Nucleus</keyword>
<feature type="compositionally biased region" description="Acidic residues" evidence="16">
    <location>
        <begin position="490"/>
        <end position="505"/>
    </location>
</feature>
<proteinExistence type="predicted"/>
<dbReference type="RefSeq" id="XP_021110016.1">
    <property type="nucleotide sequence ID" value="XM_021254357.1"/>
</dbReference>
<dbReference type="PIRSF" id="PIRSF016441">
    <property type="entry name" value="TF_II-I"/>
    <property type="match status" value="1"/>
</dbReference>
<reference evidence="19" key="1">
    <citation type="submission" date="2025-08" db="UniProtKB">
        <authorList>
            <consortium name="RefSeq"/>
        </authorList>
    </citation>
    <scope>IDENTIFICATION</scope>
</reference>
<evidence type="ECO:0000259" key="17">
    <source>
        <dbReference type="PROSITE" id="PS51253"/>
    </source>
</evidence>
<feature type="region of interest" description="Disordered" evidence="16">
    <location>
        <begin position="873"/>
        <end position="901"/>
    </location>
</feature>
<dbReference type="PROSITE" id="PS51139">
    <property type="entry name" value="GTF2I"/>
    <property type="match status" value="6"/>
</dbReference>
<evidence type="ECO:0000256" key="1">
    <source>
        <dbReference type="ARBA" id="ARBA00004123"/>
    </source>
</evidence>
<feature type="region of interest" description="Disordered" evidence="16">
    <location>
        <begin position="457"/>
        <end position="533"/>
    </location>
</feature>
<dbReference type="Proteomes" id="UP000694906">
    <property type="component" value="Unplaced"/>
</dbReference>
<dbReference type="InterPro" id="IPR016659">
    <property type="entry name" value="TF_II-I"/>
</dbReference>
<feature type="region of interest" description="Disordered" evidence="16">
    <location>
        <begin position="1003"/>
        <end position="1023"/>
    </location>
</feature>
<dbReference type="CTD" id="2969"/>
<dbReference type="SUPFAM" id="SSF46689">
    <property type="entry name" value="Homeodomain-like"/>
    <property type="match status" value="2"/>
</dbReference>
<comment type="function">
    <text evidence="13">Interacts with the basal transcription machinery by coordinating the formation of a multiprotein complex at the C-FOS promoter, and linking specific signal responsive activator complexes. Promotes the formation of stable high-order complexes of SRF and PHOX1 and interacts cooperatively with PHOX1 to promote serum-inducible transcription of a reporter gene deriven by the C-FOS serum response element (SRE). Acts as a coregulator for USF1 by binding independently two promoter elements, a pyrimidine-rich initiator (Inr) and an upstream E-box. Required for the formation of functional ARID3A DNA-binding complexes and for activation of immunoglobulin heavy-chain transcription upon B-lymphocyte activation.</text>
</comment>
<accession>A0AAX6SNC2</accession>
<keyword evidence="6" id="KW-0677">Repeat</keyword>
<dbReference type="GO" id="GO:0005737">
    <property type="term" value="C:cytoplasm"/>
    <property type="evidence" value="ECO:0007669"/>
    <property type="project" value="UniProtKB-SubCell"/>
</dbReference>
<dbReference type="GO" id="GO:0006366">
    <property type="term" value="P:transcription by RNA polymerase II"/>
    <property type="evidence" value="ECO:0007669"/>
    <property type="project" value="InterPro"/>
</dbReference>
<dbReference type="Pfam" id="PF03221">
    <property type="entry name" value="HTH_Tnp_Tc5"/>
    <property type="match status" value="1"/>
</dbReference>
<protein>
    <recommendedName>
        <fullName evidence="15">General transcription factor II-I</fullName>
    </recommendedName>
</protein>
<evidence type="ECO:0000256" key="12">
    <source>
        <dbReference type="ARBA" id="ARBA00023242"/>
    </source>
</evidence>
<evidence type="ECO:0000256" key="11">
    <source>
        <dbReference type="ARBA" id="ARBA00023163"/>
    </source>
</evidence>
<dbReference type="Gene3D" id="3.90.1460.10">
    <property type="entry name" value="GTF2I-like"/>
    <property type="match status" value="6"/>
</dbReference>
<evidence type="ECO:0000256" key="14">
    <source>
        <dbReference type="ARBA" id="ARBA00062408"/>
    </source>
</evidence>
<evidence type="ECO:0000256" key="6">
    <source>
        <dbReference type="ARBA" id="ARBA00022737"/>
    </source>
</evidence>
<dbReference type="GO" id="GO:0003700">
    <property type="term" value="F:DNA-binding transcription factor activity"/>
    <property type="evidence" value="ECO:0007669"/>
    <property type="project" value="TreeGrafter"/>
</dbReference>
<gene>
    <name evidence="19" type="primary">Gtf2i</name>
</gene>
<keyword evidence="10" id="KW-0238">DNA-binding</keyword>
<dbReference type="SUPFAM" id="SSF117773">
    <property type="entry name" value="GTF2I-like repeat"/>
    <property type="match status" value="6"/>
</dbReference>
<dbReference type="Gene3D" id="1.10.10.60">
    <property type="entry name" value="Homeodomain-like"/>
    <property type="match status" value="1"/>
</dbReference>
<dbReference type="GeneID" id="101722019"/>
<evidence type="ECO:0000256" key="5">
    <source>
        <dbReference type="ARBA" id="ARBA00022553"/>
    </source>
</evidence>
<dbReference type="InterPro" id="IPR009057">
    <property type="entry name" value="Homeodomain-like_sf"/>
</dbReference>
<organism evidence="18 19">
    <name type="scientific">Heterocephalus glaber</name>
    <name type="common">Naked mole rat</name>
    <dbReference type="NCBI Taxonomy" id="10181"/>
    <lineage>
        <taxon>Eukaryota</taxon>
        <taxon>Metazoa</taxon>
        <taxon>Chordata</taxon>
        <taxon>Craniata</taxon>
        <taxon>Vertebrata</taxon>
        <taxon>Euteleostomi</taxon>
        <taxon>Mammalia</taxon>
        <taxon>Eutheria</taxon>
        <taxon>Euarchontoglires</taxon>
        <taxon>Glires</taxon>
        <taxon>Rodentia</taxon>
        <taxon>Hystricomorpha</taxon>
        <taxon>Bathyergidae</taxon>
        <taxon>Heterocephalus</taxon>
    </lineage>
</organism>
<keyword evidence="8" id="KW-0007">Acetylation</keyword>
<comment type="subcellular location">
    <subcellularLocation>
        <location evidence="2">Cytoplasm</location>
    </subcellularLocation>
    <subcellularLocation>
        <location evidence="1">Nucleus</location>
    </subcellularLocation>
</comment>
<dbReference type="PROSITE" id="PS51253">
    <property type="entry name" value="HTH_CENPB"/>
    <property type="match status" value="1"/>
</dbReference>
<comment type="subunit">
    <text evidence="14">Homodimer. Interacts with SRF and PHOX1. Binds a pyrimidine-rich initiator (Inr) and a recognition site (E-box) for upstream stimulatory factor 1 (USF1). Associates with the PH domain of Bruton's tyrosine kinase (BTK). May be a component of a BHC histone deacetylase complex that contains HDAC1, HDAC2, HMG20B/BRAF35, KDM1A, RCOR1/CoREST, PHF21A/BHC80, ZMYM2, ZNF217, ZMYM3, GSE1 and GTF2I. Interacts with BTK and ARID3A. Interacts with isoform beta of PRKG1.</text>
</comment>
<dbReference type="GO" id="GO:0005634">
    <property type="term" value="C:nucleus"/>
    <property type="evidence" value="ECO:0007669"/>
    <property type="project" value="UniProtKB-SubCell"/>
</dbReference>
<evidence type="ECO:0000313" key="19">
    <source>
        <dbReference type="RefSeq" id="XP_021110016.1"/>
    </source>
</evidence>
<dbReference type="AlphaFoldDB" id="A0AAX6SNC2"/>
<evidence type="ECO:0000256" key="4">
    <source>
        <dbReference type="ARBA" id="ARBA00022499"/>
    </source>
</evidence>
<dbReference type="InterPro" id="IPR007889">
    <property type="entry name" value="HTH_Psq"/>
</dbReference>
<feature type="domain" description="HTH CENPB-type" evidence="17">
    <location>
        <begin position="79"/>
        <end position="162"/>
    </location>
</feature>
<keyword evidence="3" id="KW-0963">Cytoplasm</keyword>
<dbReference type="InterPro" id="IPR004212">
    <property type="entry name" value="GTF2I"/>
</dbReference>
<evidence type="ECO:0000256" key="8">
    <source>
        <dbReference type="ARBA" id="ARBA00022990"/>
    </source>
</evidence>
<evidence type="ECO:0000256" key="2">
    <source>
        <dbReference type="ARBA" id="ARBA00004496"/>
    </source>
</evidence>
<evidence type="ECO:0000256" key="9">
    <source>
        <dbReference type="ARBA" id="ARBA00023015"/>
    </source>
</evidence>
<keyword evidence="11" id="KW-0804">Transcription</keyword>
<evidence type="ECO:0000256" key="3">
    <source>
        <dbReference type="ARBA" id="ARBA00022490"/>
    </source>
</evidence>
<dbReference type="InterPro" id="IPR036647">
    <property type="entry name" value="GTF2I-like_rpt_sf"/>
</dbReference>
<keyword evidence="9" id="KW-0805">Transcription regulation</keyword>
<feature type="region of interest" description="Disordered" evidence="16">
    <location>
        <begin position="1145"/>
        <end position="1185"/>
    </location>
</feature>
<evidence type="ECO:0000256" key="16">
    <source>
        <dbReference type="SAM" id="MobiDB-lite"/>
    </source>
</evidence>
<dbReference type="GO" id="GO:0003677">
    <property type="term" value="F:DNA binding"/>
    <property type="evidence" value="ECO:0007669"/>
    <property type="project" value="UniProtKB-KW"/>
</dbReference>
<dbReference type="PANTHER" id="PTHR46304">
    <property type="entry name" value="GENERAL TRANSCRIPTION FACTOR II-I REPEAT DOMAIN-CONTAINING PROTEIN 1"/>
    <property type="match status" value="1"/>
</dbReference>
<evidence type="ECO:0000256" key="13">
    <source>
        <dbReference type="ARBA" id="ARBA00055781"/>
    </source>
</evidence>
<feature type="compositionally biased region" description="Basic and acidic residues" evidence="16">
    <location>
        <begin position="1166"/>
        <end position="1185"/>
    </location>
</feature>
<feature type="compositionally biased region" description="Polar residues" evidence="16">
    <location>
        <begin position="877"/>
        <end position="898"/>
    </location>
</feature>
<evidence type="ECO:0000313" key="18">
    <source>
        <dbReference type="Proteomes" id="UP000694906"/>
    </source>
</evidence>
<keyword evidence="18" id="KW-1185">Reference proteome</keyword>
<dbReference type="Pfam" id="PF02946">
    <property type="entry name" value="GTF2I"/>
    <property type="match status" value="6"/>
</dbReference>
<name>A0AAX6SNC2_HETGA</name>
<sequence length="1185" mass="133574">MAPKLKSTGAGHLEMPKRSRKVLPLSEKVKVLDLIRKEQKSYAEVAKIYGKNESSIREIVKKEKEIRASFAVAPQNAKVTATVRDKCLVKVEKALSLWAEDMSRRRVPIDGSALRQKALSLYADFRRASPERGCGVHERRPFTASKGWLHRFRHRFGLKNTKVPGEAASAHEEPAAAYQAEREKLVKERGCHSKQPFPCDESRQKGTMAQVAMSTLPVEDEESSESRMVVTFLMSALESMCKELAKSKAEVACIAVYETDVFVVGTERGRAFVNTRKDFQKDFVKYCVEEEEKAAEMHKMKSTAQANRMSVDAVEIETLRKTVEDYFCFCYGKALGKSTVVPVPYEKMLRDQSAVVVQGLPEGVAFKHPENYDLATLKWILDNKAGISFIIKRPFLEPKKHLGGRVMVTDADRSILSPGGSCGPIKVKTEPTEDSGISLEMAAVTVKEESEDPDYYQYNIQGSHHSSEGNEGTEMEVPAEDSTQHVPSETSEDPEVEVTIEDDDYSPPTKRPKSNEAPPPPVPEPANAGKRKVREFNFEKWNARITDLRKQVEELFERKYAQAIKAKGPVTIPYPLFQSHVEDLYVEGLPEGIPFRRPSTYGIPRLERILLAKERIRFVIKKHELLNSTREDLQLDKPASGVKEEWYARITKLRKMVDQLFCKKFAEALGSTEAKAVPYQKFEAHPNDLYVEGLPENIPFRSPSWYGIPRLEKIIQVGNRIKFVIKRPELLTHSTTEVTQPRTNTPVKEDWNVRITKLRKQVEEIFNLKFAQALGLTEAVKVPYPVFESNPEFLYVEGLPEGIPFRSPTWFGIPRLERIVRGSNKIKFVVKKPELVVSYLPPGLASKINTKALQSPKRPRSPGSNSKVPEIEVTVEGPNNNNPQTSTVRTPTQTNGSNVPFKPRGREFSFEAWNAKITDLKQKVENLFNEKCGEALGLKQAVKVPFALFESFPEDFYVEGLPEGVPFRRPSTFGIPRLEKILRNKAKIKFIIKKPEMFETAIKESTSSKSPPRKINSSPSVNTTASGVEDLNIIQVTIPDDDNERLSKVEKARQLREQVNDLFSRKFGEAIGMGFPVKVPYRKITINPGCVVVDGMPPGVSFKAPSYLEISSMRRILDSAEFIKFTVIRPFPGLVINNQLVDQSESEGPVIQESAEPSQLEVPSTEEIKETDGSSHIKQEPDPTW</sequence>
<evidence type="ECO:0000256" key="7">
    <source>
        <dbReference type="ARBA" id="ARBA00022843"/>
    </source>
</evidence>
<dbReference type="Pfam" id="PF04218">
    <property type="entry name" value="CENP-B_N"/>
    <property type="match status" value="1"/>
</dbReference>
<dbReference type="FunFam" id="3.90.1460.10:FF:000004">
    <property type="entry name" value="general transcription factor II-I isoform X1"/>
    <property type="match status" value="1"/>
</dbReference>
<dbReference type="FunFam" id="3.90.1460.10:FF:000001">
    <property type="entry name" value="general transcription factor II-I isoform X1"/>
    <property type="match status" value="3"/>
</dbReference>
<dbReference type="InterPro" id="IPR006600">
    <property type="entry name" value="HTH_CenpB_DNA-bd_dom"/>
</dbReference>
<dbReference type="PANTHER" id="PTHR46304:SF2">
    <property type="entry name" value="GENERAL TRANSCRIPTION FACTOR II-I"/>
    <property type="match status" value="1"/>
</dbReference>
<evidence type="ECO:0000256" key="10">
    <source>
        <dbReference type="ARBA" id="ARBA00023125"/>
    </source>
</evidence>
<dbReference type="FunFam" id="3.90.1460.10:FF:000002">
    <property type="entry name" value="General transcription factor II-I isoform 1"/>
    <property type="match status" value="1"/>
</dbReference>